<protein>
    <submittedName>
        <fullName evidence="2">YdcF family protein</fullName>
    </submittedName>
</protein>
<organism evidence="2 3">
    <name type="scientific">Sphingobacterium multivorum</name>
    <dbReference type="NCBI Taxonomy" id="28454"/>
    <lineage>
        <taxon>Bacteria</taxon>
        <taxon>Pseudomonadati</taxon>
        <taxon>Bacteroidota</taxon>
        <taxon>Sphingobacteriia</taxon>
        <taxon>Sphingobacteriales</taxon>
        <taxon>Sphingobacteriaceae</taxon>
        <taxon>Sphingobacterium</taxon>
    </lineage>
</organism>
<dbReference type="InterPro" id="IPR051599">
    <property type="entry name" value="Cell_Envelope_Assoc"/>
</dbReference>
<dbReference type="Pfam" id="PF02698">
    <property type="entry name" value="DUF218"/>
    <property type="match status" value="1"/>
</dbReference>
<dbReference type="PANTHER" id="PTHR30336">
    <property type="entry name" value="INNER MEMBRANE PROTEIN, PROBABLE PERMEASE"/>
    <property type="match status" value="1"/>
</dbReference>
<sequence>MKKIKRFVLVVVALCVVALVVVVITNSNITAKTDSVIFTELKDVPRTKVAIIFGAGINGDQPSRYLKDRLDAGISLYKNHKVDKILLSGDNGRDEYDELSVMKLYCQKNGIDTAKIYIDYAGFDSYSTMYRAKYIFNVDTAILVSQKYHLNRCVYLGDKLGIKSFGYSADRGAYPGYKYYVLREKLSVTKAVLDIMRNRKPKYLGKQVDVNGKSNYTKE</sequence>
<gene>
    <name evidence="2" type="ORF">I6I98_13800</name>
</gene>
<dbReference type="Proteomes" id="UP000595498">
    <property type="component" value="Chromosome"/>
</dbReference>
<reference evidence="2 3" key="1">
    <citation type="submission" date="2021-01" db="EMBL/GenBank/DDBJ databases">
        <title>FDA dAtabase for Regulatory Grade micrObial Sequences (FDA-ARGOS): Supporting development and validation of Infectious Disease Dx tests.</title>
        <authorList>
            <person name="Sproer C."/>
            <person name="Gronow S."/>
            <person name="Severitt S."/>
            <person name="Schroder I."/>
            <person name="Tallon L."/>
            <person name="Sadzewicz L."/>
            <person name="Zhao X."/>
            <person name="Boylan J."/>
            <person name="Ott S."/>
            <person name="Bowen H."/>
            <person name="Vavikolanu K."/>
            <person name="Mehta A."/>
            <person name="Aluvathingal J."/>
            <person name="Nadendla S."/>
            <person name="Lowell S."/>
            <person name="Myers T."/>
            <person name="Yan Y."/>
            <person name="Sichtig H."/>
        </authorList>
    </citation>
    <scope>NUCLEOTIDE SEQUENCE [LARGE SCALE GENOMIC DNA]</scope>
    <source>
        <strain evidence="2 3">FDAARGOS_1141</strain>
    </source>
</reference>
<keyword evidence="3" id="KW-1185">Reference proteome</keyword>
<evidence type="ECO:0000259" key="1">
    <source>
        <dbReference type="Pfam" id="PF02698"/>
    </source>
</evidence>
<dbReference type="EMBL" id="CP068224">
    <property type="protein sequence ID" value="QQT51375.1"/>
    <property type="molecule type" value="Genomic_DNA"/>
</dbReference>
<proteinExistence type="predicted"/>
<dbReference type="CDD" id="cd06259">
    <property type="entry name" value="YdcF-like"/>
    <property type="match status" value="1"/>
</dbReference>
<feature type="domain" description="DUF218" evidence="1">
    <location>
        <begin position="49"/>
        <end position="169"/>
    </location>
</feature>
<dbReference type="PANTHER" id="PTHR30336:SF6">
    <property type="entry name" value="INTEGRAL MEMBRANE PROTEIN"/>
    <property type="match status" value="1"/>
</dbReference>
<name>A0ABX7CGU1_SPHMU</name>
<evidence type="ECO:0000313" key="3">
    <source>
        <dbReference type="Proteomes" id="UP000595498"/>
    </source>
</evidence>
<evidence type="ECO:0000313" key="2">
    <source>
        <dbReference type="EMBL" id="QQT51375.1"/>
    </source>
</evidence>
<dbReference type="InterPro" id="IPR003848">
    <property type="entry name" value="DUF218"/>
</dbReference>
<accession>A0ABX7CGU1</accession>